<keyword evidence="9" id="KW-1185">Reference proteome</keyword>
<dbReference type="InterPro" id="IPR018957">
    <property type="entry name" value="Znf_C3HC4_RING-type"/>
</dbReference>
<dbReference type="AlphaFoldDB" id="K3WCL9"/>
<keyword evidence="3 6" id="KW-0863">Zinc-finger</keyword>
<keyword evidence="4" id="KW-0862">Zinc</keyword>
<dbReference type="STRING" id="431595.K3WCL9"/>
<dbReference type="InterPro" id="IPR001841">
    <property type="entry name" value="Znf_RING"/>
</dbReference>
<dbReference type="EnsemblProtists" id="PYU1_T002710">
    <property type="protein sequence ID" value="PYU1_T002710"/>
    <property type="gene ID" value="PYU1_G002707"/>
</dbReference>
<dbReference type="InterPro" id="IPR017907">
    <property type="entry name" value="Znf_RING_CS"/>
</dbReference>
<evidence type="ECO:0000256" key="5">
    <source>
        <dbReference type="ARBA" id="ARBA00023242"/>
    </source>
</evidence>
<dbReference type="PANTHER" id="PTHR45893">
    <property type="entry name" value="POLYCOMB GROUP RING FINGER PROTEIN"/>
    <property type="match status" value="1"/>
</dbReference>
<proteinExistence type="predicted"/>
<dbReference type="PROSITE" id="PS00518">
    <property type="entry name" value="ZF_RING_1"/>
    <property type="match status" value="1"/>
</dbReference>
<dbReference type="GO" id="GO:0005634">
    <property type="term" value="C:nucleus"/>
    <property type="evidence" value="ECO:0007669"/>
    <property type="project" value="UniProtKB-SubCell"/>
</dbReference>
<reference evidence="9" key="2">
    <citation type="submission" date="2010-04" db="EMBL/GenBank/DDBJ databases">
        <authorList>
            <person name="Buell R."/>
            <person name="Hamilton J."/>
            <person name="Hostetler J."/>
        </authorList>
    </citation>
    <scope>NUCLEOTIDE SEQUENCE [LARGE SCALE GENOMIC DNA]</scope>
    <source>
        <strain evidence="9">DAOM:BR144</strain>
    </source>
</reference>
<dbReference type="Proteomes" id="UP000019132">
    <property type="component" value="Unassembled WGS sequence"/>
</dbReference>
<evidence type="ECO:0000256" key="3">
    <source>
        <dbReference type="ARBA" id="ARBA00022771"/>
    </source>
</evidence>
<evidence type="ECO:0000256" key="4">
    <source>
        <dbReference type="ARBA" id="ARBA00022833"/>
    </source>
</evidence>
<reference evidence="9" key="1">
    <citation type="journal article" date="2010" name="Genome Biol.">
        <title>Genome sequence of the necrotrophic plant pathogen Pythium ultimum reveals original pathogenicity mechanisms and effector repertoire.</title>
        <authorList>
            <person name="Levesque C.A."/>
            <person name="Brouwer H."/>
            <person name="Cano L."/>
            <person name="Hamilton J.P."/>
            <person name="Holt C."/>
            <person name="Huitema E."/>
            <person name="Raffaele S."/>
            <person name="Robideau G.P."/>
            <person name="Thines M."/>
            <person name="Win J."/>
            <person name="Zerillo M.M."/>
            <person name="Beakes G.W."/>
            <person name="Boore J.L."/>
            <person name="Busam D."/>
            <person name="Dumas B."/>
            <person name="Ferriera S."/>
            <person name="Fuerstenberg S.I."/>
            <person name="Gachon C.M."/>
            <person name="Gaulin E."/>
            <person name="Govers F."/>
            <person name="Grenville-Briggs L."/>
            <person name="Horner N."/>
            <person name="Hostetler J."/>
            <person name="Jiang R.H."/>
            <person name="Johnson J."/>
            <person name="Krajaejun T."/>
            <person name="Lin H."/>
            <person name="Meijer H.J."/>
            <person name="Moore B."/>
            <person name="Morris P."/>
            <person name="Phuntmart V."/>
            <person name="Puiu D."/>
            <person name="Shetty J."/>
            <person name="Stajich J.E."/>
            <person name="Tripathy S."/>
            <person name="Wawra S."/>
            <person name="van West P."/>
            <person name="Whitty B.R."/>
            <person name="Coutinho P.M."/>
            <person name="Henrissat B."/>
            <person name="Martin F."/>
            <person name="Thomas P.D."/>
            <person name="Tyler B.M."/>
            <person name="De Vries R.P."/>
            <person name="Kamoun S."/>
            <person name="Yandell M."/>
            <person name="Tisserat N."/>
            <person name="Buell C.R."/>
        </authorList>
    </citation>
    <scope>NUCLEOTIDE SEQUENCE</scope>
    <source>
        <strain evidence="9">DAOM:BR144</strain>
    </source>
</reference>
<evidence type="ECO:0000256" key="2">
    <source>
        <dbReference type="ARBA" id="ARBA00022723"/>
    </source>
</evidence>
<keyword evidence="5" id="KW-0539">Nucleus</keyword>
<name>K3WCL9_GLOUD</name>
<reference evidence="8" key="3">
    <citation type="submission" date="2015-02" db="UniProtKB">
        <authorList>
            <consortium name="EnsemblProtists"/>
        </authorList>
    </citation>
    <scope>IDENTIFICATION</scope>
    <source>
        <strain evidence="8">DAOM BR144</strain>
    </source>
</reference>
<dbReference type="PROSITE" id="PS50089">
    <property type="entry name" value="ZF_RING_2"/>
    <property type="match status" value="1"/>
</dbReference>
<dbReference type="InterPro" id="IPR051507">
    <property type="entry name" value="PcG_RING_finger"/>
</dbReference>
<dbReference type="SMART" id="SM00184">
    <property type="entry name" value="RING"/>
    <property type="match status" value="1"/>
</dbReference>
<dbReference type="eggNOG" id="KOG2660">
    <property type="taxonomic scope" value="Eukaryota"/>
</dbReference>
<evidence type="ECO:0000313" key="8">
    <source>
        <dbReference type="EnsemblProtists" id="PYU1_T002710"/>
    </source>
</evidence>
<dbReference type="EMBL" id="GL376628">
    <property type="status" value="NOT_ANNOTATED_CDS"/>
    <property type="molecule type" value="Genomic_DNA"/>
</dbReference>
<keyword evidence="2" id="KW-0479">Metal-binding</keyword>
<dbReference type="InterPro" id="IPR013083">
    <property type="entry name" value="Znf_RING/FYVE/PHD"/>
</dbReference>
<feature type="domain" description="RING-type" evidence="7">
    <location>
        <begin position="22"/>
        <end position="67"/>
    </location>
</feature>
<sequence>MAVADTRTVSIQLSQLAEHLTCTLCQGMLRDAQTIPECLHSFCKSCIYRYFLVQCDPNAPKACPKCNMSLKARPIMTLISDQKVQDVVDKVFPEYKKRDRELETEFYERHNFKRKKQ</sequence>
<dbReference type="InParanoid" id="K3WCL9"/>
<dbReference type="GO" id="GO:0008270">
    <property type="term" value="F:zinc ion binding"/>
    <property type="evidence" value="ECO:0007669"/>
    <property type="project" value="UniProtKB-KW"/>
</dbReference>
<evidence type="ECO:0000259" key="7">
    <source>
        <dbReference type="PROSITE" id="PS50089"/>
    </source>
</evidence>
<comment type="subcellular location">
    <subcellularLocation>
        <location evidence="1">Nucleus</location>
    </subcellularLocation>
</comment>
<dbReference type="SUPFAM" id="SSF57850">
    <property type="entry name" value="RING/U-box"/>
    <property type="match status" value="1"/>
</dbReference>
<protein>
    <recommendedName>
        <fullName evidence="7">RING-type domain-containing protein</fullName>
    </recommendedName>
</protein>
<accession>K3WCL9</accession>
<evidence type="ECO:0000313" key="9">
    <source>
        <dbReference type="Proteomes" id="UP000019132"/>
    </source>
</evidence>
<dbReference type="Pfam" id="PF00097">
    <property type="entry name" value="zf-C3HC4"/>
    <property type="match status" value="1"/>
</dbReference>
<dbReference type="OMA" id="AQTIPEC"/>
<evidence type="ECO:0000256" key="6">
    <source>
        <dbReference type="PROSITE-ProRule" id="PRU00175"/>
    </source>
</evidence>
<dbReference type="VEuPathDB" id="FungiDB:PYU1_G002707"/>
<dbReference type="FunFam" id="3.30.40.10:FF:000033">
    <property type="entry name" value="Polycomb group RING finger protein 3"/>
    <property type="match status" value="1"/>
</dbReference>
<dbReference type="Gene3D" id="3.30.40.10">
    <property type="entry name" value="Zinc/RING finger domain, C3HC4 (zinc finger)"/>
    <property type="match status" value="1"/>
</dbReference>
<dbReference type="HOGENOM" id="CLU_155461_0_0_1"/>
<organism evidence="8 9">
    <name type="scientific">Globisporangium ultimum (strain ATCC 200006 / CBS 805.95 / DAOM BR144)</name>
    <name type="common">Pythium ultimum</name>
    <dbReference type="NCBI Taxonomy" id="431595"/>
    <lineage>
        <taxon>Eukaryota</taxon>
        <taxon>Sar</taxon>
        <taxon>Stramenopiles</taxon>
        <taxon>Oomycota</taxon>
        <taxon>Peronosporomycetes</taxon>
        <taxon>Pythiales</taxon>
        <taxon>Pythiaceae</taxon>
        <taxon>Globisporangium</taxon>
    </lineage>
</organism>
<evidence type="ECO:0000256" key="1">
    <source>
        <dbReference type="ARBA" id="ARBA00004123"/>
    </source>
</evidence>